<evidence type="ECO:0000313" key="2">
    <source>
        <dbReference type="Proteomes" id="UP000253647"/>
    </source>
</evidence>
<protein>
    <submittedName>
        <fullName evidence="1">Uncharacterized protein</fullName>
    </submittedName>
</protein>
<gene>
    <name evidence="1" type="ORF">DET61_10868</name>
</gene>
<dbReference type="AlphaFoldDB" id="A0A350RX91"/>
<proteinExistence type="predicted"/>
<dbReference type="EMBL" id="QPJI01000008">
    <property type="protein sequence ID" value="RCW67712.1"/>
    <property type="molecule type" value="Genomic_DNA"/>
</dbReference>
<dbReference type="Proteomes" id="UP000253647">
    <property type="component" value="Unassembled WGS sequence"/>
</dbReference>
<sequence length="75" mass="8619">MGMPFTRPNPVQAHKIEDLSWLESRHHDRVCISIDAKSLARLMQNRQLHAEDFSCLDASSQSLVRHLLLACLRHS</sequence>
<evidence type="ECO:0000313" key="1">
    <source>
        <dbReference type="EMBL" id="RCW67712.1"/>
    </source>
</evidence>
<name>A0A350RX91_MARNT</name>
<comment type="caution">
    <text evidence="1">The sequence shown here is derived from an EMBL/GenBank/DDBJ whole genome shotgun (WGS) entry which is preliminary data.</text>
</comment>
<reference evidence="1 2" key="1">
    <citation type="submission" date="2018-07" db="EMBL/GenBank/DDBJ databases">
        <title>Freshwater and sediment microbial communities from various areas in North America, analyzing microbe dynamics in response to fracking.</title>
        <authorList>
            <person name="Lamendella R."/>
        </authorList>
    </citation>
    <scope>NUCLEOTIDE SEQUENCE [LARGE SCALE GENOMIC DNA]</scope>
    <source>
        <strain evidence="1 2">105B</strain>
    </source>
</reference>
<organism evidence="1 2">
    <name type="scientific">Marinobacter nauticus</name>
    <name type="common">Marinobacter hydrocarbonoclasticus</name>
    <name type="synonym">Marinobacter aquaeolei</name>
    <dbReference type="NCBI Taxonomy" id="2743"/>
    <lineage>
        <taxon>Bacteria</taxon>
        <taxon>Pseudomonadati</taxon>
        <taxon>Pseudomonadota</taxon>
        <taxon>Gammaproteobacteria</taxon>
        <taxon>Pseudomonadales</taxon>
        <taxon>Marinobacteraceae</taxon>
        <taxon>Marinobacter</taxon>
    </lineage>
</organism>
<accession>A0A350RX91</accession>